<dbReference type="Proteomes" id="UP000694287">
    <property type="component" value="Unassembled WGS sequence"/>
</dbReference>
<dbReference type="InterPro" id="IPR000873">
    <property type="entry name" value="AMP-dep_synth/lig_dom"/>
</dbReference>
<dbReference type="Pfam" id="PF13193">
    <property type="entry name" value="AMP-binding_C"/>
    <property type="match status" value="1"/>
</dbReference>
<name>A0ABS6UX62_9PSEU</name>
<keyword evidence="4" id="KW-1185">Reference proteome</keyword>
<dbReference type="InterPro" id="IPR020845">
    <property type="entry name" value="AMP-binding_CS"/>
</dbReference>
<dbReference type="InterPro" id="IPR050237">
    <property type="entry name" value="ATP-dep_AMP-bd_enzyme"/>
</dbReference>
<feature type="domain" description="AMP-dependent synthetase/ligase" evidence="1">
    <location>
        <begin position="39"/>
        <end position="400"/>
    </location>
</feature>
<proteinExistence type="predicted"/>
<reference evidence="3 4" key="1">
    <citation type="submission" date="2020-11" db="EMBL/GenBank/DDBJ databases">
        <title>Pseudonocardia abyssalis sp. nov. and Pseudonocardia oceani sp. nov., description and phylogenomic analysis of two novel actinomycetes isolated from the deep Southern Ocean.</title>
        <authorList>
            <person name="Parra J."/>
        </authorList>
    </citation>
    <scope>NUCLEOTIDE SEQUENCE [LARGE SCALE GENOMIC DNA]</scope>
    <source>
        <strain evidence="3 4">KRD-168</strain>
    </source>
</reference>
<dbReference type="PANTHER" id="PTHR43767:SF1">
    <property type="entry name" value="NONRIBOSOMAL PEPTIDE SYNTHASE PES1 (EUROFUNG)-RELATED"/>
    <property type="match status" value="1"/>
</dbReference>
<evidence type="ECO:0000259" key="2">
    <source>
        <dbReference type="Pfam" id="PF13193"/>
    </source>
</evidence>
<dbReference type="Pfam" id="PF00501">
    <property type="entry name" value="AMP-binding"/>
    <property type="match status" value="1"/>
</dbReference>
<dbReference type="EMBL" id="JADQDK010000001">
    <property type="protein sequence ID" value="MBW0136289.1"/>
    <property type="molecule type" value="Genomic_DNA"/>
</dbReference>
<evidence type="ECO:0000313" key="4">
    <source>
        <dbReference type="Proteomes" id="UP000694287"/>
    </source>
</evidence>
<evidence type="ECO:0000313" key="3">
    <source>
        <dbReference type="EMBL" id="MBW0136289.1"/>
    </source>
</evidence>
<dbReference type="PANTHER" id="PTHR43767">
    <property type="entry name" value="LONG-CHAIN-FATTY-ACID--COA LIGASE"/>
    <property type="match status" value="1"/>
</dbReference>
<sequence length="539" mass="57496">MTPEPLVTDGFVPYPVDVAGRYRRDGHWTDETLPEPLFASVGRHPERTAVVAGDEALTYGELGDRVLRVAGGLADLGVGRGDRVVVHLPNVPAFIVFVYAIWELGAVPIFAPAAHRRTEIEQFVEHAGARAYVTVATHAGTDLAALAAELTAAHPGLRTVVLDADGAGAVLDRLLEHAPVAHERRSAPQDVALLQTSGGTTGRPKLIPHTHETYGHSVRLSIPLCGIGADSVQLIAVPICHSMSVRSPGFLGVLQAGGTVVLAPDGSPDTVFPLIERHGVTQASVVPPLLLAWLNSSLREHHDLSSLESLHVGGAKLSAESARRVTPELGAILQQGFGMAEGLVNYNRLDVDEETKANCQGRPVSPGDELLVLDDDGAPVTPGSPGHLLTRGPSTIRGYYRAPELNAASFTEDGYYRTGDIVVRDERGYITVVGRSKDQINRGGEKVAPEEVENLVLALDGVHDVSVVGVADRVLGERVKAYVVAREGVDPSTLTLGVIRRHLRERGLAEYKMPDALEVVAEFPRTAVGKVSKLLQRQG</sequence>
<feature type="domain" description="AMP-binding enzyme C-terminal" evidence="2">
    <location>
        <begin position="451"/>
        <end position="530"/>
    </location>
</feature>
<evidence type="ECO:0000259" key="1">
    <source>
        <dbReference type="Pfam" id="PF00501"/>
    </source>
</evidence>
<protein>
    <submittedName>
        <fullName evidence="3">AMP-binding protein</fullName>
    </submittedName>
</protein>
<accession>A0ABS6UX62</accession>
<gene>
    <name evidence="3" type="ORF">I4I81_18735</name>
</gene>
<comment type="caution">
    <text evidence="3">The sequence shown here is derived from an EMBL/GenBank/DDBJ whole genome shotgun (WGS) entry which is preliminary data.</text>
</comment>
<dbReference type="PROSITE" id="PS00455">
    <property type="entry name" value="AMP_BINDING"/>
    <property type="match status" value="1"/>
</dbReference>
<dbReference type="InterPro" id="IPR025110">
    <property type="entry name" value="AMP-bd_C"/>
</dbReference>
<organism evidence="3 4">
    <name type="scientific">Pseudonocardia abyssalis</name>
    <dbReference type="NCBI Taxonomy" id="2792008"/>
    <lineage>
        <taxon>Bacteria</taxon>
        <taxon>Bacillati</taxon>
        <taxon>Actinomycetota</taxon>
        <taxon>Actinomycetes</taxon>
        <taxon>Pseudonocardiales</taxon>
        <taxon>Pseudonocardiaceae</taxon>
        <taxon>Pseudonocardia</taxon>
    </lineage>
</organism>